<feature type="region of interest" description="Disordered" evidence="1">
    <location>
        <begin position="66"/>
        <end position="92"/>
    </location>
</feature>
<dbReference type="OrthoDB" id="421474at2759"/>
<proteinExistence type="predicted"/>
<evidence type="ECO:0000256" key="1">
    <source>
        <dbReference type="SAM" id="MobiDB-lite"/>
    </source>
</evidence>
<dbReference type="PANTHER" id="PTHR47721:SF2">
    <property type="entry name" value="OS01G0235100 PROTEIN"/>
    <property type="match status" value="1"/>
</dbReference>
<dbReference type="GO" id="GO:0009507">
    <property type="term" value="C:chloroplast"/>
    <property type="evidence" value="ECO:0007669"/>
    <property type="project" value="TreeGrafter"/>
</dbReference>
<evidence type="ECO:0000313" key="3">
    <source>
        <dbReference type="Proteomes" id="UP000585474"/>
    </source>
</evidence>
<reference evidence="3" key="1">
    <citation type="submission" date="2019-07" db="EMBL/GenBank/DDBJ databases">
        <title>De Novo Assembly of kiwifruit Actinidia rufa.</title>
        <authorList>
            <person name="Sugita-Konishi S."/>
            <person name="Sato K."/>
            <person name="Mori E."/>
            <person name="Abe Y."/>
            <person name="Kisaki G."/>
            <person name="Hamano K."/>
            <person name="Suezawa K."/>
            <person name="Otani M."/>
            <person name="Fukuda T."/>
            <person name="Manabe T."/>
            <person name="Gomi K."/>
            <person name="Tabuchi M."/>
            <person name="Akimitsu K."/>
            <person name="Kataoka I."/>
        </authorList>
    </citation>
    <scope>NUCLEOTIDE SEQUENCE [LARGE SCALE GENOMIC DNA]</scope>
    <source>
        <strain evidence="3">cv. Fuchu</strain>
    </source>
</reference>
<dbReference type="Proteomes" id="UP000585474">
    <property type="component" value="Unassembled WGS sequence"/>
</dbReference>
<accession>A0A7J0DKZ2</accession>
<keyword evidence="3" id="KW-1185">Reference proteome</keyword>
<sequence>MLAFGEVNDRGGCEACGREESEKGCNGEGWIQGGIATVPGSEWWPIKAYRPCPGLLASGGRYRRRGQSMDKVASGRGKKGVSMRINDEVKSR</sequence>
<gene>
    <name evidence="2" type="ORF">Acr_00g0045350</name>
</gene>
<feature type="compositionally biased region" description="Basic and acidic residues" evidence="1">
    <location>
        <begin position="7"/>
        <end position="23"/>
    </location>
</feature>
<name>A0A7J0DKZ2_9ERIC</name>
<dbReference type="PANTHER" id="PTHR47721">
    <property type="entry name" value="OS01G0235100 PROTEIN"/>
    <property type="match status" value="1"/>
</dbReference>
<evidence type="ECO:0000313" key="2">
    <source>
        <dbReference type="EMBL" id="GFS36320.1"/>
    </source>
</evidence>
<dbReference type="AlphaFoldDB" id="A0A7J0DKZ2"/>
<protein>
    <submittedName>
        <fullName evidence="2">Uncharacterized protein</fullName>
    </submittedName>
</protein>
<comment type="caution">
    <text evidence="2">The sequence shown here is derived from an EMBL/GenBank/DDBJ whole genome shotgun (WGS) entry which is preliminary data.</text>
</comment>
<feature type="region of interest" description="Disordered" evidence="1">
    <location>
        <begin position="1"/>
        <end position="23"/>
    </location>
</feature>
<organism evidence="2 3">
    <name type="scientific">Actinidia rufa</name>
    <dbReference type="NCBI Taxonomy" id="165716"/>
    <lineage>
        <taxon>Eukaryota</taxon>
        <taxon>Viridiplantae</taxon>
        <taxon>Streptophyta</taxon>
        <taxon>Embryophyta</taxon>
        <taxon>Tracheophyta</taxon>
        <taxon>Spermatophyta</taxon>
        <taxon>Magnoliopsida</taxon>
        <taxon>eudicotyledons</taxon>
        <taxon>Gunneridae</taxon>
        <taxon>Pentapetalae</taxon>
        <taxon>asterids</taxon>
        <taxon>Ericales</taxon>
        <taxon>Actinidiaceae</taxon>
        <taxon>Actinidia</taxon>
    </lineage>
</organism>
<dbReference type="EMBL" id="BJWL01000249">
    <property type="protein sequence ID" value="GFS36320.1"/>
    <property type="molecule type" value="Genomic_DNA"/>
</dbReference>